<sequence>MVFRDSLLYALAAGSVVFAHHEPRTGKEFEAQRALRATAYHCAPAVAEFTAARQRLWAQKVLSGGNPQLPGYDLFPETYGDHDQEQIADKEFWNSSISSTIAPVVTEGPYYHIAGHPIRRNVAEYQLGLLTVRVEFYNYWYPFPLIDVETCKPLPNVLVDLWHANATGQYAGHPETVPQFKNVGEKIQIGGKTITMPPVYPRTKEEETWLRGAWPTDRNGVAQFTSPCNFVFLPPTNDSNLPRTAIFPGYYSTRATHIHAKVFTSWTPLPNGTFEAGNLAHTGQFFFDDGVNTQVDKMHPYTDNPIRHTEGRTRNSDDLGDLFQDSHENGYNPVFDAHLLGGILNQGLVAYITIGINASASYDNSGWEGF</sequence>
<evidence type="ECO:0000313" key="1">
    <source>
        <dbReference type="EMBL" id="KAL0567290.1"/>
    </source>
</evidence>
<evidence type="ECO:0008006" key="3">
    <source>
        <dbReference type="Google" id="ProtNLM"/>
    </source>
</evidence>
<comment type="caution">
    <text evidence="1">The sequence shown here is derived from an EMBL/GenBank/DDBJ whole genome shotgun (WGS) entry which is preliminary data.</text>
</comment>
<dbReference type="Gene3D" id="2.60.130.10">
    <property type="entry name" value="Aromatic compound dioxygenase"/>
    <property type="match status" value="2"/>
</dbReference>
<proteinExistence type="predicted"/>
<dbReference type="EMBL" id="JBAHYK010001627">
    <property type="protein sequence ID" value="KAL0567290.1"/>
    <property type="molecule type" value="Genomic_DNA"/>
</dbReference>
<reference evidence="1 2" key="1">
    <citation type="submission" date="2024-02" db="EMBL/GenBank/DDBJ databases">
        <title>A draft genome for the cacao thread blight pathogen Marasmius crinis-equi.</title>
        <authorList>
            <person name="Cohen S.P."/>
            <person name="Baruah I.K."/>
            <person name="Amoako-Attah I."/>
            <person name="Bukari Y."/>
            <person name="Meinhardt L.W."/>
            <person name="Bailey B.A."/>
        </authorList>
    </citation>
    <scope>NUCLEOTIDE SEQUENCE [LARGE SCALE GENOMIC DNA]</scope>
    <source>
        <strain evidence="1 2">GH-76</strain>
    </source>
</reference>
<dbReference type="PANTHER" id="PTHR34315:SF4">
    <property type="entry name" value="INTRADIOL RING-CLEAVAGE DIOXYGENASES DOMAIN-CONTAINING PROTEIN"/>
    <property type="match status" value="1"/>
</dbReference>
<keyword evidence="2" id="KW-1185">Reference proteome</keyword>
<dbReference type="SUPFAM" id="SSF49482">
    <property type="entry name" value="Aromatic compound dioxygenase"/>
    <property type="match status" value="1"/>
</dbReference>
<gene>
    <name evidence="1" type="ORF">V5O48_014704</name>
</gene>
<protein>
    <recommendedName>
        <fullName evidence="3">Aromatic compound dioxygenase</fullName>
    </recommendedName>
</protein>
<evidence type="ECO:0000313" key="2">
    <source>
        <dbReference type="Proteomes" id="UP001465976"/>
    </source>
</evidence>
<accession>A0ABR3EWL5</accession>
<organism evidence="1 2">
    <name type="scientific">Marasmius crinis-equi</name>
    <dbReference type="NCBI Taxonomy" id="585013"/>
    <lineage>
        <taxon>Eukaryota</taxon>
        <taxon>Fungi</taxon>
        <taxon>Dikarya</taxon>
        <taxon>Basidiomycota</taxon>
        <taxon>Agaricomycotina</taxon>
        <taxon>Agaricomycetes</taxon>
        <taxon>Agaricomycetidae</taxon>
        <taxon>Agaricales</taxon>
        <taxon>Marasmiineae</taxon>
        <taxon>Marasmiaceae</taxon>
        <taxon>Marasmius</taxon>
    </lineage>
</organism>
<dbReference type="Proteomes" id="UP001465976">
    <property type="component" value="Unassembled WGS sequence"/>
</dbReference>
<name>A0ABR3EWL5_9AGAR</name>
<feature type="non-terminal residue" evidence="1">
    <location>
        <position position="370"/>
    </location>
</feature>
<dbReference type="PANTHER" id="PTHR34315">
    <property type="match status" value="1"/>
</dbReference>
<dbReference type="InterPro" id="IPR015889">
    <property type="entry name" value="Intradiol_dOase_core"/>
</dbReference>